<keyword evidence="4" id="KW-1185">Reference proteome</keyword>
<evidence type="ECO:0000313" key="3">
    <source>
        <dbReference type="EMBL" id="RJL20403.1"/>
    </source>
</evidence>
<keyword evidence="2" id="KW-1133">Transmembrane helix</keyword>
<dbReference type="EMBL" id="QZEY01000031">
    <property type="protein sequence ID" value="RJL20403.1"/>
    <property type="molecule type" value="Genomic_DNA"/>
</dbReference>
<dbReference type="RefSeq" id="WP_119931787.1">
    <property type="nucleotide sequence ID" value="NZ_QZEY01000031.1"/>
</dbReference>
<feature type="region of interest" description="Disordered" evidence="1">
    <location>
        <begin position="88"/>
        <end position="143"/>
    </location>
</feature>
<name>A0A3A4A569_9ACTN</name>
<evidence type="ECO:0000256" key="2">
    <source>
        <dbReference type="SAM" id="Phobius"/>
    </source>
</evidence>
<keyword evidence="2" id="KW-0812">Transmembrane</keyword>
<sequence length="143" mass="15362">MALLGILLVLVAAAFATGVLVDQTDTTTITIFDRAYQVTNAELFLAGAACATVLLLGLALIMVGARRSAAKRRQLRAVRAQAGERVATLEEEKRTLERKLAESPSADGSSPAPQTRPEAMTVKDRLVARGRRRKTPEEPHTPA</sequence>
<reference evidence="3 4" key="1">
    <citation type="submission" date="2018-09" db="EMBL/GenBank/DDBJ databases">
        <title>YIM 75507 draft genome.</title>
        <authorList>
            <person name="Tang S."/>
            <person name="Feng Y."/>
        </authorList>
    </citation>
    <scope>NUCLEOTIDE SEQUENCE [LARGE SCALE GENOMIC DNA]</scope>
    <source>
        <strain evidence="3 4">YIM 75507</strain>
    </source>
</reference>
<comment type="caution">
    <text evidence="3">The sequence shown here is derived from an EMBL/GenBank/DDBJ whole genome shotgun (WGS) entry which is preliminary data.</text>
</comment>
<evidence type="ECO:0000256" key="1">
    <source>
        <dbReference type="SAM" id="MobiDB-lite"/>
    </source>
</evidence>
<evidence type="ECO:0000313" key="4">
    <source>
        <dbReference type="Proteomes" id="UP000265768"/>
    </source>
</evidence>
<gene>
    <name evidence="3" type="ORF">D5H75_39635</name>
</gene>
<accession>A0A3A4A569</accession>
<feature type="transmembrane region" description="Helical" evidence="2">
    <location>
        <begin position="45"/>
        <end position="65"/>
    </location>
</feature>
<keyword evidence="2" id="KW-0472">Membrane</keyword>
<dbReference type="AlphaFoldDB" id="A0A3A4A569"/>
<proteinExistence type="predicted"/>
<evidence type="ECO:0008006" key="5">
    <source>
        <dbReference type="Google" id="ProtNLM"/>
    </source>
</evidence>
<organism evidence="3 4">
    <name type="scientific">Bailinhaonella thermotolerans</name>
    <dbReference type="NCBI Taxonomy" id="1070861"/>
    <lineage>
        <taxon>Bacteria</taxon>
        <taxon>Bacillati</taxon>
        <taxon>Actinomycetota</taxon>
        <taxon>Actinomycetes</taxon>
        <taxon>Streptosporangiales</taxon>
        <taxon>Streptosporangiaceae</taxon>
        <taxon>Bailinhaonella</taxon>
    </lineage>
</organism>
<dbReference type="Proteomes" id="UP000265768">
    <property type="component" value="Unassembled WGS sequence"/>
</dbReference>
<protein>
    <recommendedName>
        <fullName evidence="5">Lipopolysaccharide assembly protein A domain-containing protein</fullName>
    </recommendedName>
</protein>
<feature type="compositionally biased region" description="Basic and acidic residues" evidence="1">
    <location>
        <begin position="88"/>
        <end position="101"/>
    </location>
</feature>